<protein>
    <submittedName>
        <fullName evidence="2">Uncharacterized protein</fullName>
    </submittedName>
</protein>
<proteinExistence type="predicted"/>
<keyword evidence="1" id="KW-0812">Transmembrane</keyword>
<reference evidence="2" key="1">
    <citation type="journal article" date="2015" name="Nature">
        <title>Complex archaea that bridge the gap between prokaryotes and eukaryotes.</title>
        <authorList>
            <person name="Spang A."/>
            <person name="Saw J.H."/>
            <person name="Jorgensen S.L."/>
            <person name="Zaremba-Niedzwiedzka K."/>
            <person name="Martijn J."/>
            <person name="Lind A.E."/>
            <person name="van Eijk R."/>
            <person name="Schleper C."/>
            <person name="Guy L."/>
            <person name="Ettema T.J."/>
        </authorList>
    </citation>
    <scope>NUCLEOTIDE SEQUENCE</scope>
</reference>
<organism evidence="2">
    <name type="scientific">marine sediment metagenome</name>
    <dbReference type="NCBI Taxonomy" id="412755"/>
    <lineage>
        <taxon>unclassified sequences</taxon>
        <taxon>metagenomes</taxon>
        <taxon>ecological metagenomes</taxon>
    </lineage>
</organism>
<feature type="transmembrane region" description="Helical" evidence="1">
    <location>
        <begin position="12"/>
        <end position="28"/>
    </location>
</feature>
<sequence length="35" mass="4078">MKWKWSNVPIPAQHLLGLVLGTILQLVFKQRLFTT</sequence>
<dbReference type="EMBL" id="LAZR01039139">
    <property type="protein sequence ID" value="KKL17738.1"/>
    <property type="molecule type" value="Genomic_DNA"/>
</dbReference>
<dbReference type="AlphaFoldDB" id="A0A0F9E0Y3"/>
<keyword evidence="1" id="KW-1133">Transmembrane helix</keyword>
<name>A0A0F9E0Y3_9ZZZZ</name>
<feature type="non-terminal residue" evidence="2">
    <location>
        <position position="35"/>
    </location>
</feature>
<evidence type="ECO:0000256" key="1">
    <source>
        <dbReference type="SAM" id="Phobius"/>
    </source>
</evidence>
<gene>
    <name evidence="2" type="ORF">LCGC14_2482520</name>
</gene>
<evidence type="ECO:0000313" key="2">
    <source>
        <dbReference type="EMBL" id="KKL17738.1"/>
    </source>
</evidence>
<keyword evidence="1" id="KW-0472">Membrane</keyword>
<comment type="caution">
    <text evidence="2">The sequence shown here is derived from an EMBL/GenBank/DDBJ whole genome shotgun (WGS) entry which is preliminary data.</text>
</comment>
<accession>A0A0F9E0Y3</accession>